<dbReference type="AlphaFoldDB" id="A0A7W9SVL2"/>
<evidence type="ECO:0000313" key="3">
    <source>
        <dbReference type="Proteomes" id="UP000520814"/>
    </source>
</evidence>
<feature type="chain" id="PRO_5030580355" description="PEP-CTERM protein-sorting domain-containing protein" evidence="1">
    <location>
        <begin position="22"/>
        <end position="167"/>
    </location>
</feature>
<comment type="caution">
    <text evidence="2">The sequence shown here is derived from an EMBL/GenBank/DDBJ whole genome shotgun (WGS) entry which is preliminary data.</text>
</comment>
<accession>A0A7W9SVL2</accession>
<sequence length="167" mass="17060">MTLRKLVLSATVALLASAAHAQLSVTLLTPAQSGLHNGTVTYEATLTNLGGSALDITGSGFTVIGTPAGLSIDDSPLFLNFPATFGSGASFTGELFNIFIGDSATISVGDYFGDFTVQTSAGDTTQNWQLSVVSAAGSAPEPTTVALLLAGTLVVLRRRPARILGQE</sequence>
<proteinExistence type="predicted"/>
<evidence type="ECO:0008006" key="4">
    <source>
        <dbReference type="Google" id="ProtNLM"/>
    </source>
</evidence>
<name>A0A7W9SVL2_ARMRO</name>
<keyword evidence="3" id="KW-1185">Reference proteome</keyword>
<dbReference type="InterPro" id="IPR013424">
    <property type="entry name" value="Ice-binding_C"/>
</dbReference>
<dbReference type="Proteomes" id="UP000520814">
    <property type="component" value="Unassembled WGS sequence"/>
</dbReference>
<dbReference type="EMBL" id="JACHGW010000004">
    <property type="protein sequence ID" value="MBB6052754.1"/>
    <property type="molecule type" value="Genomic_DNA"/>
</dbReference>
<organism evidence="2 3">
    <name type="scientific">Armatimonas rosea</name>
    <dbReference type="NCBI Taxonomy" id="685828"/>
    <lineage>
        <taxon>Bacteria</taxon>
        <taxon>Bacillati</taxon>
        <taxon>Armatimonadota</taxon>
        <taxon>Armatimonadia</taxon>
        <taxon>Armatimonadales</taxon>
        <taxon>Armatimonadaceae</taxon>
        <taxon>Armatimonas</taxon>
    </lineage>
</organism>
<reference evidence="2 3" key="1">
    <citation type="submission" date="2020-08" db="EMBL/GenBank/DDBJ databases">
        <title>Genomic Encyclopedia of Type Strains, Phase IV (KMG-IV): sequencing the most valuable type-strain genomes for metagenomic binning, comparative biology and taxonomic classification.</title>
        <authorList>
            <person name="Goeker M."/>
        </authorList>
    </citation>
    <scope>NUCLEOTIDE SEQUENCE [LARGE SCALE GENOMIC DNA]</scope>
    <source>
        <strain evidence="2 3">DSM 23562</strain>
    </source>
</reference>
<evidence type="ECO:0000256" key="1">
    <source>
        <dbReference type="SAM" id="SignalP"/>
    </source>
</evidence>
<gene>
    <name evidence="2" type="ORF">HNQ39_004575</name>
</gene>
<feature type="signal peptide" evidence="1">
    <location>
        <begin position="1"/>
        <end position="21"/>
    </location>
</feature>
<protein>
    <recommendedName>
        <fullName evidence="4">PEP-CTERM protein-sorting domain-containing protein</fullName>
    </recommendedName>
</protein>
<evidence type="ECO:0000313" key="2">
    <source>
        <dbReference type="EMBL" id="MBB6052754.1"/>
    </source>
</evidence>
<dbReference type="NCBIfam" id="TIGR02595">
    <property type="entry name" value="PEP_CTERM"/>
    <property type="match status" value="1"/>
</dbReference>
<dbReference type="RefSeq" id="WP_184202354.1">
    <property type="nucleotide sequence ID" value="NZ_JACHGW010000004.1"/>
</dbReference>
<keyword evidence="1" id="KW-0732">Signal</keyword>